<name>A0A7K1YFZ2_9SPHI</name>
<evidence type="ECO:0000313" key="1">
    <source>
        <dbReference type="EMBL" id="MXV53361.1"/>
    </source>
</evidence>
<gene>
    <name evidence="1" type="ORF">GS399_20575</name>
</gene>
<dbReference type="RefSeq" id="WP_160846539.1">
    <property type="nucleotide sequence ID" value="NZ_WVHT01000040.1"/>
</dbReference>
<reference evidence="1 2" key="1">
    <citation type="submission" date="2019-11" db="EMBL/GenBank/DDBJ databases">
        <title>Pedobacter sp. HMF7647 Genome sequencing and assembly.</title>
        <authorList>
            <person name="Kang H."/>
            <person name="Kim H."/>
            <person name="Joh K."/>
        </authorList>
    </citation>
    <scope>NUCLEOTIDE SEQUENCE [LARGE SCALE GENOMIC DNA]</scope>
    <source>
        <strain evidence="1 2">HMF7647</strain>
    </source>
</reference>
<comment type="caution">
    <text evidence="1">The sequence shown here is derived from an EMBL/GenBank/DDBJ whole genome shotgun (WGS) entry which is preliminary data.</text>
</comment>
<feature type="non-terminal residue" evidence="1">
    <location>
        <position position="216"/>
    </location>
</feature>
<organism evidence="1 2">
    <name type="scientific">Hufsiella arboris</name>
    <dbReference type="NCBI Taxonomy" id="2695275"/>
    <lineage>
        <taxon>Bacteria</taxon>
        <taxon>Pseudomonadati</taxon>
        <taxon>Bacteroidota</taxon>
        <taxon>Sphingobacteriia</taxon>
        <taxon>Sphingobacteriales</taxon>
        <taxon>Sphingobacteriaceae</taxon>
        <taxon>Hufsiella</taxon>
    </lineage>
</organism>
<accession>A0A7K1YFZ2</accession>
<sequence>MARKKAARTATGDIIVDSRSYGTHTRKPRGTYKAVEINDAFKASAANLVKANNAAALLKREIDQFRHDFGGGLLWQRMLSVFRGYSKNNQAPNLQGFRRFEIHKDYPLSRLITANHKNTFIENGFIKVTLELSTPRFKRKFVDGYRIGLIAFFADFEEKKTASTAEWTPVIPLNSPIAGVEFTLPVPEGFKEYLLCLKLKAADGQTICDNVSITGM</sequence>
<keyword evidence="2" id="KW-1185">Reference proteome</keyword>
<proteinExistence type="predicted"/>
<dbReference type="AlphaFoldDB" id="A0A7K1YFZ2"/>
<protein>
    <submittedName>
        <fullName evidence="1">Uncharacterized protein</fullName>
    </submittedName>
</protein>
<evidence type="ECO:0000313" key="2">
    <source>
        <dbReference type="Proteomes" id="UP000466586"/>
    </source>
</evidence>
<dbReference type="EMBL" id="WVHT01000040">
    <property type="protein sequence ID" value="MXV53361.1"/>
    <property type="molecule type" value="Genomic_DNA"/>
</dbReference>
<dbReference type="Proteomes" id="UP000466586">
    <property type="component" value="Unassembled WGS sequence"/>
</dbReference>